<dbReference type="EMBL" id="AEYI02000537">
    <property type="protein sequence ID" value="KFG48254.1"/>
    <property type="molecule type" value="Genomic_DNA"/>
</dbReference>
<reference evidence="1 2" key="1">
    <citation type="submission" date="2014-03" db="EMBL/GenBank/DDBJ databases">
        <authorList>
            <person name="Sibley D."/>
            <person name="Venepally P."/>
            <person name="Karamycheva S."/>
            <person name="Hadjithomas M."/>
            <person name="Khan A."/>
            <person name="Brunk B."/>
            <person name="Roos D."/>
            <person name="Caler E."/>
            <person name="Lorenzi H."/>
        </authorList>
    </citation>
    <scope>NUCLEOTIDE SEQUENCE [LARGE SCALE GENOMIC DNA]</scope>
    <source>
        <strain evidence="2">p89</strain>
    </source>
</reference>
<protein>
    <submittedName>
        <fullName evidence="1">28 kDa A-kinase anchor</fullName>
    </submittedName>
</protein>
<dbReference type="GO" id="GO:0016301">
    <property type="term" value="F:kinase activity"/>
    <property type="evidence" value="ECO:0007669"/>
    <property type="project" value="UniProtKB-KW"/>
</dbReference>
<keyword evidence="1" id="KW-0418">Kinase</keyword>
<feature type="non-terminal residue" evidence="1">
    <location>
        <position position="169"/>
    </location>
</feature>
<dbReference type="VEuPathDB" id="ToxoDB:TGP89_247850A"/>
<evidence type="ECO:0000313" key="1">
    <source>
        <dbReference type="EMBL" id="KFG48254.1"/>
    </source>
</evidence>
<keyword evidence="1" id="KW-0808">Transferase</keyword>
<dbReference type="InterPro" id="IPR025663">
    <property type="entry name" value="AKAP_28"/>
</dbReference>
<dbReference type="Proteomes" id="UP000028828">
    <property type="component" value="Unassembled WGS sequence"/>
</dbReference>
<organism evidence="1 2">
    <name type="scientific">Toxoplasma gondii p89</name>
    <dbReference type="NCBI Taxonomy" id="943119"/>
    <lineage>
        <taxon>Eukaryota</taxon>
        <taxon>Sar</taxon>
        <taxon>Alveolata</taxon>
        <taxon>Apicomplexa</taxon>
        <taxon>Conoidasida</taxon>
        <taxon>Coccidia</taxon>
        <taxon>Eucoccidiorida</taxon>
        <taxon>Eimeriorina</taxon>
        <taxon>Sarcocystidae</taxon>
        <taxon>Toxoplasma</taxon>
    </lineage>
</organism>
<dbReference type="Pfam" id="PF14469">
    <property type="entry name" value="AKAP28"/>
    <property type="match status" value="1"/>
</dbReference>
<dbReference type="AlphaFoldDB" id="A0A086KV36"/>
<gene>
    <name evidence="1" type="ORF">TGP89_247850A</name>
</gene>
<proteinExistence type="predicted"/>
<name>A0A086KV36_TOXGO</name>
<comment type="caution">
    <text evidence="1">The sequence shown here is derived from an EMBL/GenBank/DDBJ whole genome shotgun (WGS) entry which is preliminary data.</text>
</comment>
<dbReference type="OrthoDB" id="329772at2759"/>
<evidence type="ECO:0000313" key="2">
    <source>
        <dbReference type="Proteomes" id="UP000028828"/>
    </source>
</evidence>
<accession>A0A086KV36</accession>
<sequence>METVKEALAIPRLTLLASADSLVQTGRTYLADLVKNYTSKYEYSVQFVERNPADDLFLFRVTFSSPTPEKPVPEAEAHVHFQLKGWFLKNMRTSQLTGRDLQDVEAAVGKSPLIAEKPDKEPPIVFWFESQNLKHTPERTLAPGKFQRWIDRIVQDKLRLRRQNTMRTA</sequence>